<keyword evidence="4" id="KW-0031">Aminopeptidase</keyword>
<dbReference type="InterPro" id="IPR051601">
    <property type="entry name" value="Serine_prot/Carboxylest_S33"/>
</dbReference>
<organism evidence="4 5">
    <name type="scientific">Septoria linicola</name>
    <dbReference type="NCBI Taxonomy" id="215465"/>
    <lineage>
        <taxon>Eukaryota</taxon>
        <taxon>Fungi</taxon>
        <taxon>Dikarya</taxon>
        <taxon>Ascomycota</taxon>
        <taxon>Pezizomycotina</taxon>
        <taxon>Dothideomycetes</taxon>
        <taxon>Dothideomycetidae</taxon>
        <taxon>Mycosphaerellales</taxon>
        <taxon>Mycosphaerellaceae</taxon>
        <taxon>Septoria</taxon>
    </lineage>
</organism>
<evidence type="ECO:0000256" key="1">
    <source>
        <dbReference type="ARBA" id="ARBA00010088"/>
    </source>
</evidence>
<keyword evidence="2 4" id="KW-0378">Hydrolase</keyword>
<dbReference type="InterPro" id="IPR013595">
    <property type="entry name" value="Pept_S33_TAP-like_C"/>
</dbReference>
<evidence type="ECO:0000313" key="5">
    <source>
        <dbReference type="Proteomes" id="UP001056384"/>
    </source>
</evidence>
<accession>A0A9Q9EFG6</accession>
<evidence type="ECO:0000259" key="3">
    <source>
        <dbReference type="Pfam" id="PF08386"/>
    </source>
</evidence>
<dbReference type="GO" id="GO:0004177">
    <property type="term" value="F:aminopeptidase activity"/>
    <property type="evidence" value="ECO:0007669"/>
    <property type="project" value="UniProtKB-KW"/>
</dbReference>
<name>A0A9Q9EFG6_9PEZI</name>
<dbReference type="PANTHER" id="PTHR43248:SF25">
    <property type="entry name" value="AB HYDROLASE-1 DOMAIN-CONTAINING PROTEIN-RELATED"/>
    <property type="match status" value="1"/>
</dbReference>
<feature type="domain" description="Peptidase S33 tripeptidyl aminopeptidase-like C-terminal" evidence="3">
    <location>
        <begin position="517"/>
        <end position="619"/>
    </location>
</feature>
<dbReference type="Pfam" id="PF08386">
    <property type="entry name" value="Abhydrolase_4"/>
    <property type="match status" value="1"/>
</dbReference>
<sequence>MEKQVQLVDVHSRFGPTNGNRRPLKLICTAVLVCFAILNINSRQARLPNIFRSRIIAGSCSASFQDVFDWASISASTSLQYTPCYKTSVEEFQCARLTLPMDYWNHTTDATISLAVIRRPATVPVTDPRYGGAVLLNPGGPGGSGIGLVVGSGRSISEIIDGGEAEGKSFDLLSFDPRGVGETLPVARCMTDQHWARVWELRTMTEGILGSSDASLGRLWSMARARSKSCSLPPTNSAGEERAADIKQYVSTAYVARDMLELVEKHGEWREAEAGRLSGSMGVLEKLKYRPGEEKIMYWGFSYGSYLGMTFAALFPRRISRLIVDGVVDAVDYTKALWFDNLMDTERDVDTLYYHCARVGHPRCALANENGTTTPKQVKQRVENITQSLHHNPLPVISASQPDVIEYSDIHNLIFGAVSMVLDTPVWAFPFVADMIADIGEGNGTRFAQILKPRHSISYSASLEQFGTSGNSKVSVKAGPGGNDALLAIACSDGDPLKGVSFSEFSDFTKNLTSISPSIGPMWATIRLQCIHYSIRPQHRYPGPWEGNTSHPLLFIGNTEDPVTPLRNAFKHSKGFVGSAVLTQRSPGHCSSAAHSACTESYIRAYFQNGSLPDENTLCEVDEVPFGDADAIVSEAIRSGSERARNIAESLGAVGGIMGLVRYRY</sequence>
<dbReference type="EMBL" id="CP099418">
    <property type="protein sequence ID" value="USW47208.1"/>
    <property type="molecule type" value="Genomic_DNA"/>
</dbReference>
<dbReference type="SUPFAM" id="SSF53474">
    <property type="entry name" value="alpha/beta-Hydrolases"/>
    <property type="match status" value="1"/>
</dbReference>
<gene>
    <name evidence="4" type="ORF">Slin15195_G005270</name>
</gene>
<dbReference type="InterPro" id="IPR029058">
    <property type="entry name" value="AB_hydrolase_fold"/>
</dbReference>
<keyword evidence="5" id="KW-1185">Reference proteome</keyword>
<dbReference type="Gene3D" id="3.40.50.1820">
    <property type="entry name" value="alpha/beta hydrolase"/>
    <property type="match status" value="1"/>
</dbReference>
<reference evidence="4" key="1">
    <citation type="submission" date="2022-06" db="EMBL/GenBank/DDBJ databases">
        <title>Complete genome sequences of two strains of the flax pathogen Septoria linicola.</title>
        <authorList>
            <person name="Lapalu N."/>
            <person name="Simon A."/>
            <person name="Demenou B."/>
            <person name="Paumier D."/>
            <person name="Guillot M.-P."/>
            <person name="Gout L."/>
            <person name="Valade R."/>
        </authorList>
    </citation>
    <scope>NUCLEOTIDE SEQUENCE</scope>
    <source>
        <strain evidence="4">SE15195</strain>
    </source>
</reference>
<dbReference type="PANTHER" id="PTHR43248">
    <property type="entry name" value="2-SUCCINYL-6-HYDROXY-2,4-CYCLOHEXADIENE-1-CARBOXYLATE SYNTHASE"/>
    <property type="match status" value="1"/>
</dbReference>
<keyword evidence="4" id="KW-0645">Protease</keyword>
<dbReference type="Proteomes" id="UP001056384">
    <property type="component" value="Chromosome 1"/>
</dbReference>
<evidence type="ECO:0000313" key="4">
    <source>
        <dbReference type="EMBL" id="USW47208.1"/>
    </source>
</evidence>
<dbReference type="AlphaFoldDB" id="A0A9Q9EFG6"/>
<proteinExistence type="inferred from homology"/>
<evidence type="ECO:0000256" key="2">
    <source>
        <dbReference type="ARBA" id="ARBA00022801"/>
    </source>
</evidence>
<comment type="similarity">
    <text evidence="1">Belongs to the peptidase S33 family.</text>
</comment>
<protein>
    <submittedName>
        <fullName evidence="4">Peptidase S33 tripeptidyl aminopeptidase-like, alpha/Beta hydrolase</fullName>
    </submittedName>
</protein>
<dbReference type="OrthoDB" id="425534at2759"/>